<dbReference type="EMBL" id="BLXX01000009">
    <property type="protein sequence ID" value="GFO60526.1"/>
    <property type="molecule type" value="Genomic_DNA"/>
</dbReference>
<sequence>MKKILAISLCSAALIVAVLSSVGNATNYCLDAKNNDLCPDVMHTKHQSFMNDCKACHNMTGSFMAAGTFFKDSSKGAFWPGGPTPVYVPSGNWSTPQANTPASCTNIACHGVPAGTYTYYIWDYGANTSVPVTVNYGGMSNATALWQDNATTNCNSCHGNPPQNGNNWHSGSHGGGDNCDLCHPDAKSNMSPDGTTIISNYITAPSQHQNGTVDVAAKFTSKCFGCH</sequence>
<dbReference type="RefSeq" id="WP_183355347.1">
    <property type="nucleotide sequence ID" value="NZ_BLXX01000009.1"/>
</dbReference>
<keyword evidence="1" id="KW-0732">Signal</keyword>
<feature type="signal peptide" evidence="1">
    <location>
        <begin position="1"/>
        <end position="25"/>
    </location>
</feature>
<gene>
    <name evidence="2" type="ORF">GMST_28510</name>
</gene>
<keyword evidence="3" id="KW-1185">Reference proteome</keyword>
<dbReference type="SUPFAM" id="SSF48695">
    <property type="entry name" value="Multiheme cytochromes"/>
    <property type="match status" value="1"/>
</dbReference>
<feature type="chain" id="PRO_5027961223" description="Cytochrome c" evidence="1">
    <location>
        <begin position="26"/>
        <end position="227"/>
    </location>
</feature>
<name>A0A6V8MKL9_9BACT</name>
<organism evidence="2 3">
    <name type="scientific">Geomonas silvestris</name>
    <dbReference type="NCBI Taxonomy" id="2740184"/>
    <lineage>
        <taxon>Bacteria</taxon>
        <taxon>Pseudomonadati</taxon>
        <taxon>Thermodesulfobacteriota</taxon>
        <taxon>Desulfuromonadia</taxon>
        <taxon>Geobacterales</taxon>
        <taxon>Geobacteraceae</taxon>
        <taxon>Geomonas</taxon>
    </lineage>
</organism>
<evidence type="ECO:0000256" key="1">
    <source>
        <dbReference type="SAM" id="SignalP"/>
    </source>
</evidence>
<dbReference type="InterPro" id="IPR036280">
    <property type="entry name" value="Multihaem_cyt_sf"/>
</dbReference>
<dbReference type="AlphaFoldDB" id="A0A6V8MKL9"/>
<dbReference type="Gene3D" id="3.90.10.10">
    <property type="entry name" value="Cytochrome C3"/>
    <property type="match status" value="1"/>
</dbReference>
<accession>A0A6V8MKL9</accession>
<protein>
    <recommendedName>
        <fullName evidence="4">Cytochrome c</fullName>
    </recommendedName>
</protein>
<comment type="caution">
    <text evidence="2">The sequence shown here is derived from an EMBL/GenBank/DDBJ whole genome shotgun (WGS) entry which is preliminary data.</text>
</comment>
<reference evidence="3" key="1">
    <citation type="submission" date="2020-06" db="EMBL/GenBank/DDBJ databases">
        <title>Draft genomic sequence of Geomonas sp. Red330.</title>
        <authorList>
            <person name="Itoh H."/>
            <person name="Zhenxing X."/>
            <person name="Ushijima N."/>
            <person name="Masuda Y."/>
            <person name="Shiratori Y."/>
            <person name="Senoo K."/>
        </authorList>
    </citation>
    <scope>NUCLEOTIDE SEQUENCE [LARGE SCALE GENOMIC DNA]</scope>
    <source>
        <strain evidence="3">Red330</strain>
    </source>
</reference>
<evidence type="ECO:0000313" key="2">
    <source>
        <dbReference type="EMBL" id="GFO60526.1"/>
    </source>
</evidence>
<evidence type="ECO:0000313" key="3">
    <source>
        <dbReference type="Proteomes" id="UP000556026"/>
    </source>
</evidence>
<dbReference type="Proteomes" id="UP000556026">
    <property type="component" value="Unassembled WGS sequence"/>
</dbReference>
<proteinExistence type="predicted"/>
<evidence type="ECO:0008006" key="4">
    <source>
        <dbReference type="Google" id="ProtNLM"/>
    </source>
</evidence>